<dbReference type="PANTHER" id="PTHR21299:SF1">
    <property type="entry name" value="PANTOATE--BETA-ALANINE LIGASE"/>
    <property type="match status" value="1"/>
</dbReference>
<dbReference type="InterPro" id="IPR003721">
    <property type="entry name" value="Pantoate_ligase"/>
</dbReference>
<dbReference type="AlphaFoldDB" id="A0A518D6L6"/>
<feature type="binding site" evidence="8">
    <location>
        <position position="178"/>
    </location>
    <ligand>
        <name>ATP</name>
        <dbReference type="ChEBI" id="CHEBI:30616"/>
    </ligand>
</feature>
<evidence type="ECO:0000256" key="5">
    <source>
        <dbReference type="ARBA" id="ARBA00022741"/>
    </source>
</evidence>
<reference evidence="9 10" key="1">
    <citation type="submission" date="2019-02" db="EMBL/GenBank/DDBJ databases">
        <title>Deep-cultivation of Planctomycetes and their phenomic and genomic characterization uncovers novel biology.</title>
        <authorList>
            <person name="Wiegand S."/>
            <person name="Jogler M."/>
            <person name="Boedeker C."/>
            <person name="Pinto D."/>
            <person name="Vollmers J."/>
            <person name="Rivas-Marin E."/>
            <person name="Kohn T."/>
            <person name="Peeters S.H."/>
            <person name="Heuer A."/>
            <person name="Rast P."/>
            <person name="Oberbeckmann S."/>
            <person name="Bunk B."/>
            <person name="Jeske O."/>
            <person name="Meyerdierks A."/>
            <person name="Storesund J.E."/>
            <person name="Kallscheuer N."/>
            <person name="Luecker S."/>
            <person name="Lage O.M."/>
            <person name="Pohl T."/>
            <person name="Merkel B.J."/>
            <person name="Hornburger P."/>
            <person name="Mueller R.-W."/>
            <person name="Bruemmer F."/>
            <person name="Labrenz M."/>
            <person name="Spormann A.M."/>
            <person name="Op den Camp H."/>
            <person name="Overmann J."/>
            <person name="Amann R."/>
            <person name="Jetten M.S.M."/>
            <person name="Mascher T."/>
            <person name="Medema M.H."/>
            <person name="Devos D.P."/>
            <person name="Kaster A.-K."/>
            <person name="Ovreas L."/>
            <person name="Rohde M."/>
            <person name="Galperin M.Y."/>
            <person name="Jogler C."/>
        </authorList>
    </citation>
    <scope>NUCLEOTIDE SEQUENCE [LARGE SCALE GENOMIC DNA]</scope>
    <source>
        <strain evidence="9 10">Pla175</strain>
    </source>
</reference>
<dbReference type="Proteomes" id="UP000317429">
    <property type="component" value="Chromosome"/>
</dbReference>
<comment type="miscellaneous">
    <text evidence="8">The reaction proceeds by a bi uni uni bi ping pong mechanism.</text>
</comment>
<protein>
    <recommendedName>
        <fullName evidence="8">Pantothenate synthetase</fullName>
        <shortName evidence="8">PS</shortName>
        <ecNumber evidence="8">6.3.2.1</ecNumber>
    </recommendedName>
    <alternativeName>
        <fullName evidence="8">Pantoate--beta-alanine ligase</fullName>
    </alternativeName>
    <alternativeName>
        <fullName evidence="8">Pantoate-activating enzyme</fullName>
    </alternativeName>
</protein>
<dbReference type="UniPathway" id="UPA00028">
    <property type="reaction ID" value="UER00005"/>
</dbReference>
<dbReference type="GO" id="GO:0004592">
    <property type="term" value="F:pantoate-beta-alanine ligase activity"/>
    <property type="evidence" value="ECO:0007669"/>
    <property type="project" value="UniProtKB-UniRule"/>
</dbReference>
<dbReference type="GO" id="GO:0005829">
    <property type="term" value="C:cytosol"/>
    <property type="evidence" value="ECO:0007669"/>
    <property type="project" value="TreeGrafter"/>
</dbReference>
<dbReference type="InterPro" id="IPR042176">
    <property type="entry name" value="Pantoate_ligase_C"/>
</dbReference>
<dbReference type="Gene3D" id="3.40.50.620">
    <property type="entry name" value="HUPs"/>
    <property type="match status" value="1"/>
</dbReference>
<keyword evidence="3 8" id="KW-0436">Ligase</keyword>
<comment type="function">
    <text evidence="8">Catalyzes the condensation of pantoate with beta-alanine in an ATP-dependent reaction via a pantoyl-adenylate intermediate.</text>
</comment>
<evidence type="ECO:0000256" key="1">
    <source>
        <dbReference type="ARBA" id="ARBA00004990"/>
    </source>
</evidence>
<evidence type="ECO:0000256" key="6">
    <source>
        <dbReference type="ARBA" id="ARBA00022840"/>
    </source>
</evidence>
<comment type="similarity">
    <text evidence="2 8">Belongs to the pantothenate synthetase family.</text>
</comment>
<dbReference type="InterPro" id="IPR014729">
    <property type="entry name" value="Rossmann-like_a/b/a_fold"/>
</dbReference>
<keyword evidence="5 8" id="KW-0547">Nucleotide-binding</keyword>
<dbReference type="EMBL" id="CP036291">
    <property type="protein sequence ID" value="QDU87096.1"/>
    <property type="molecule type" value="Genomic_DNA"/>
</dbReference>
<evidence type="ECO:0000256" key="4">
    <source>
        <dbReference type="ARBA" id="ARBA00022655"/>
    </source>
</evidence>
<name>A0A518D6L6_9BACT</name>
<evidence type="ECO:0000256" key="2">
    <source>
        <dbReference type="ARBA" id="ARBA00009256"/>
    </source>
</evidence>
<dbReference type="KEGG" id="pnd:Pla175_04510"/>
<organism evidence="9 10">
    <name type="scientific">Pirellulimonas nuda</name>
    <dbReference type="NCBI Taxonomy" id="2528009"/>
    <lineage>
        <taxon>Bacteria</taxon>
        <taxon>Pseudomonadati</taxon>
        <taxon>Planctomycetota</taxon>
        <taxon>Planctomycetia</taxon>
        <taxon>Pirellulales</taxon>
        <taxon>Lacipirellulaceae</taxon>
        <taxon>Pirellulimonas</taxon>
    </lineage>
</organism>
<dbReference type="GO" id="GO:0005524">
    <property type="term" value="F:ATP binding"/>
    <property type="evidence" value="ECO:0007669"/>
    <property type="project" value="UniProtKB-KW"/>
</dbReference>
<comment type="subunit">
    <text evidence="8">Homodimer.</text>
</comment>
<dbReference type="Pfam" id="PF02569">
    <property type="entry name" value="Pantoate_ligase"/>
    <property type="match status" value="1"/>
</dbReference>
<feature type="active site" description="Proton donor" evidence="8">
    <location>
        <position position="39"/>
    </location>
</feature>
<dbReference type="GO" id="GO:0015940">
    <property type="term" value="P:pantothenate biosynthetic process"/>
    <property type="evidence" value="ECO:0007669"/>
    <property type="project" value="UniProtKB-UniRule"/>
</dbReference>
<comment type="subcellular location">
    <subcellularLocation>
        <location evidence="8">Cytoplasm</location>
    </subcellularLocation>
</comment>
<keyword evidence="6 8" id="KW-0067">ATP-binding</keyword>
<feature type="binding site" evidence="8">
    <location>
        <position position="63"/>
    </location>
    <ligand>
        <name>(R)-pantoate</name>
        <dbReference type="ChEBI" id="CHEBI:15980"/>
    </ligand>
</feature>
<dbReference type="Gene3D" id="3.30.1300.10">
    <property type="entry name" value="Pantoate-beta-alanine ligase, C-terminal domain"/>
    <property type="match status" value="1"/>
</dbReference>
<comment type="pathway">
    <text evidence="1 8">Cofactor biosynthesis; (R)-pantothenate biosynthesis; (R)-pantothenate from (R)-pantoate and beta-alanine: step 1/1.</text>
</comment>
<feature type="binding site" evidence="8">
    <location>
        <begin position="32"/>
        <end position="39"/>
    </location>
    <ligand>
        <name>ATP</name>
        <dbReference type="ChEBI" id="CHEBI:30616"/>
    </ligand>
</feature>
<proteinExistence type="inferred from homology"/>
<keyword evidence="10" id="KW-1185">Reference proteome</keyword>
<dbReference type="EC" id="6.3.2.1" evidence="8"/>
<feature type="binding site" evidence="8">
    <location>
        <begin position="186"/>
        <end position="189"/>
    </location>
    <ligand>
        <name>ATP</name>
        <dbReference type="ChEBI" id="CHEBI:30616"/>
    </ligand>
</feature>
<dbReference type="NCBIfam" id="TIGR00018">
    <property type="entry name" value="panC"/>
    <property type="match status" value="1"/>
</dbReference>
<dbReference type="PANTHER" id="PTHR21299">
    <property type="entry name" value="CYTIDYLATE KINASE/PANTOATE-BETA-ALANINE LIGASE"/>
    <property type="match status" value="1"/>
</dbReference>
<evidence type="ECO:0000313" key="10">
    <source>
        <dbReference type="Proteomes" id="UP000317429"/>
    </source>
</evidence>
<dbReference type="HAMAP" id="MF_00158">
    <property type="entry name" value="PanC"/>
    <property type="match status" value="1"/>
</dbReference>
<accession>A0A518D6L6</accession>
<dbReference type="SUPFAM" id="SSF52374">
    <property type="entry name" value="Nucleotidylyl transferase"/>
    <property type="match status" value="1"/>
</dbReference>
<evidence type="ECO:0000313" key="9">
    <source>
        <dbReference type="EMBL" id="QDU87096.1"/>
    </source>
</evidence>
<keyword evidence="8" id="KW-0963">Cytoplasm</keyword>
<evidence type="ECO:0000256" key="7">
    <source>
        <dbReference type="ARBA" id="ARBA00048258"/>
    </source>
</evidence>
<gene>
    <name evidence="8 9" type="primary">panC</name>
    <name evidence="9" type="ORF">Pla175_04510</name>
</gene>
<dbReference type="OrthoDB" id="9773087at2"/>
<sequence length="289" mass="30978">MPLVRFTDGDALRAWTLARRAAGQTVGLTPTMGALHAGHLSLVRAARAECDLTAATIFVNPTQFGPGEDLDRYPRNLEQDIALLESAGCDAVFCPAVETMYPPGAATRIEVGPAGSVLEGAIRPTHFSGVATIVLKLLNLAPANYAYFGQKDYQQTVVVRQMTRDLNVPIEVRICPTVREPDGLAMSSRNVYLQGEYRRQALTLHHALQAAQHAYAAGERNAARLRRAMEAVFAGEPQVEPQYAVLLHDGGVEEAHGELTGPTVAAVAAKVGPTRLIDNQLLSPGEPPA</sequence>
<dbReference type="CDD" id="cd00560">
    <property type="entry name" value="PanC"/>
    <property type="match status" value="1"/>
</dbReference>
<feature type="binding site" evidence="8">
    <location>
        <begin position="149"/>
        <end position="152"/>
    </location>
    <ligand>
        <name>ATP</name>
        <dbReference type="ChEBI" id="CHEBI:30616"/>
    </ligand>
</feature>
<evidence type="ECO:0000256" key="3">
    <source>
        <dbReference type="ARBA" id="ARBA00022598"/>
    </source>
</evidence>
<dbReference type="RefSeq" id="WP_145280932.1">
    <property type="nucleotide sequence ID" value="NZ_CP036291.1"/>
</dbReference>
<keyword evidence="4 8" id="KW-0566">Pantothenate biosynthesis</keyword>
<comment type="catalytic activity">
    <reaction evidence="7 8">
        <text>(R)-pantoate + beta-alanine + ATP = (R)-pantothenate + AMP + diphosphate + H(+)</text>
        <dbReference type="Rhea" id="RHEA:10912"/>
        <dbReference type="ChEBI" id="CHEBI:15378"/>
        <dbReference type="ChEBI" id="CHEBI:15980"/>
        <dbReference type="ChEBI" id="CHEBI:29032"/>
        <dbReference type="ChEBI" id="CHEBI:30616"/>
        <dbReference type="ChEBI" id="CHEBI:33019"/>
        <dbReference type="ChEBI" id="CHEBI:57966"/>
        <dbReference type="ChEBI" id="CHEBI:456215"/>
        <dbReference type="EC" id="6.3.2.1"/>
    </reaction>
</comment>
<feature type="binding site" evidence="8">
    <location>
        <position position="63"/>
    </location>
    <ligand>
        <name>beta-alanine</name>
        <dbReference type="ChEBI" id="CHEBI:57966"/>
    </ligand>
</feature>
<feature type="binding site" evidence="8">
    <location>
        <position position="155"/>
    </location>
    <ligand>
        <name>(R)-pantoate</name>
        <dbReference type="ChEBI" id="CHEBI:15980"/>
    </ligand>
</feature>
<evidence type="ECO:0000256" key="8">
    <source>
        <dbReference type="HAMAP-Rule" id="MF_00158"/>
    </source>
</evidence>